<feature type="domain" description="Glycoside hydrolase 35 catalytic" evidence="3">
    <location>
        <begin position="9"/>
        <end position="210"/>
    </location>
</feature>
<dbReference type="InterPro" id="IPR001944">
    <property type="entry name" value="Glycoside_Hdrlase_35"/>
</dbReference>
<gene>
    <name evidence="5" type="ORF">EBO34_00095</name>
</gene>
<evidence type="ECO:0000313" key="6">
    <source>
        <dbReference type="Proteomes" id="UP000278746"/>
    </source>
</evidence>
<dbReference type="Gene3D" id="3.40.50.880">
    <property type="match status" value="1"/>
</dbReference>
<evidence type="ECO:0000259" key="4">
    <source>
        <dbReference type="Pfam" id="PF22369"/>
    </source>
</evidence>
<reference evidence="5 6" key="1">
    <citation type="submission" date="2018-10" db="EMBL/GenBank/DDBJ databases">
        <title>Bacillus Keqinensis sp. nov., a moderately halophilic bacterium isolated from a saline-alkaline lake.</title>
        <authorList>
            <person name="Wang H."/>
        </authorList>
    </citation>
    <scope>NUCLEOTIDE SEQUENCE [LARGE SCALE GENOMIC DNA]</scope>
    <source>
        <strain evidence="5 6">KQ-3</strain>
    </source>
</reference>
<dbReference type="GO" id="GO:0004553">
    <property type="term" value="F:hydrolase activity, hydrolyzing O-glycosyl compounds"/>
    <property type="evidence" value="ECO:0007669"/>
    <property type="project" value="InterPro"/>
</dbReference>
<comment type="similarity">
    <text evidence="1 2">Belongs to the glycosyl hydrolase 35 family.</text>
</comment>
<dbReference type="Proteomes" id="UP000278746">
    <property type="component" value="Unassembled WGS sequence"/>
</dbReference>
<dbReference type="InterPro" id="IPR054746">
    <property type="entry name" value="GLMA-like_second"/>
</dbReference>
<dbReference type="SUPFAM" id="SSF51445">
    <property type="entry name" value="(Trans)glycosidases"/>
    <property type="match status" value="1"/>
</dbReference>
<dbReference type="Pfam" id="PF22369">
    <property type="entry name" value="GLMA_2nd"/>
    <property type="match status" value="1"/>
</dbReference>
<keyword evidence="6" id="KW-1185">Reference proteome</keyword>
<evidence type="ECO:0000259" key="3">
    <source>
        <dbReference type="Pfam" id="PF01301"/>
    </source>
</evidence>
<dbReference type="RefSeq" id="WP_122895942.1">
    <property type="nucleotide sequence ID" value="NZ_RHIB01000001.1"/>
</dbReference>
<comment type="caution">
    <text evidence="5">The sequence shown here is derived from an EMBL/GenBank/DDBJ whole genome shotgun (WGS) entry which is preliminary data.</text>
</comment>
<dbReference type="EMBL" id="RHIB01000001">
    <property type="protein sequence ID" value="RNA68417.1"/>
    <property type="molecule type" value="Genomic_DNA"/>
</dbReference>
<accession>A0A3M7TSB7</accession>
<proteinExistence type="inferred from homology"/>
<dbReference type="PANTHER" id="PTHR23421">
    <property type="entry name" value="BETA-GALACTOSIDASE RELATED"/>
    <property type="match status" value="1"/>
</dbReference>
<organism evidence="5 6">
    <name type="scientific">Alteribacter keqinensis</name>
    <dbReference type="NCBI Taxonomy" id="2483800"/>
    <lineage>
        <taxon>Bacteria</taxon>
        <taxon>Bacillati</taxon>
        <taxon>Bacillota</taxon>
        <taxon>Bacilli</taxon>
        <taxon>Bacillales</taxon>
        <taxon>Bacillaceae</taxon>
        <taxon>Alteribacter</taxon>
    </lineage>
</organism>
<dbReference type="AlphaFoldDB" id="A0A3M7TSB7"/>
<dbReference type="Gene3D" id="3.20.20.80">
    <property type="entry name" value="Glycosidases"/>
    <property type="match status" value="1"/>
</dbReference>
<evidence type="ECO:0000256" key="2">
    <source>
        <dbReference type="RuleBase" id="RU003679"/>
    </source>
</evidence>
<dbReference type="InterPro" id="IPR029062">
    <property type="entry name" value="Class_I_gatase-like"/>
</dbReference>
<protein>
    <submittedName>
        <fullName evidence="5">Beta-galactosidase</fullName>
    </submittedName>
</protein>
<name>A0A3M7TSB7_9BACI</name>
<dbReference type="GO" id="GO:0005975">
    <property type="term" value="P:carbohydrate metabolic process"/>
    <property type="evidence" value="ECO:0007669"/>
    <property type="project" value="InterPro"/>
</dbReference>
<feature type="domain" description="GLMA-like second" evidence="4">
    <location>
        <begin position="458"/>
        <end position="589"/>
    </location>
</feature>
<dbReference type="Pfam" id="PF01301">
    <property type="entry name" value="Glyco_hydro_35"/>
    <property type="match status" value="1"/>
</dbReference>
<evidence type="ECO:0000313" key="5">
    <source>
        <dbReference type="EMBL" id="RNA68417.1"/>
    </source>
</evidence>
<dbReference type="InterPro" id="IPR031330">
    <property type="entry name" value="Gly_Hdrlase_35_cat"/>
</dbReference>
<sequence length="788" mass="91303">MIEVKDECIMINGEEVILYGAELHYFRVPRDLWRERIRQVKEAGINMVSTYVPWIFHEYEEGNTDLTGETLPERDLVSFLELIKEEGLYCLVRPGPYVMAEIVDHGVPTWFIENYPQAVAKTKDGKIHPTRVVSYLHENYLEKVNLWYDKVCEVISPFQADQGGPVILFQIDNEVGMFHWVTNTGDYNDVTLHQFEHFLNNKYTLSTFQEKFNTTHTSVWEFLKENIREPQKIHSHRLRYDYSLFMRNHYRNYLKYVRDLAKDKGITVPFIVNIHGFHTIDLLKRGSLYPIGISQLLEAAKLEGVMVAGDYYIGNIEYDSFIDIVLANAFTKAIQWKKQPLFSAEFQGGTIPDKPRLQPTTYDLTTRLCFANGMNAANYYMFVGGENYEGIGILGRRHGWQAPLTMHGEKKPHFQKIQHLGEMFRVFEKQLASAKQQVNTHLGFYPDYYMTEFYDKHTELMIKEIEKERDINLYNGAARGLRLNNITFDAIDMMDENEIDVDDIPVLWMFATKWMDESVQRKLITYLENGGHLVLFPVMPVKTMNNEPCSLLKDFIGVRVTGTKEGGFVDVFGVDNVKVDGMEFYDVSEGVLGWEESDDKQVIAFEKPIAKGKVMMVGVSMENDYEYKNEIYRQMAAKTNVKSSFLLSDEVDVSVRSFSHKGLFVFLNNFDEYEKKTTVSYLGELLFEGNEIKVPFRGGLMLPVNIPLSDELLIKYGTGEIVKMQQGNEWLTLTVKVVQKEEIFVFESKNYIPMQQNDLTIVEGELRHSFKVSISSSQEYETVLFVKQ</sequence>
<dbReference type="InterPro" id="IPR017853">
    <property type="entry name" value="GH"/>
</dbReference>
<evidence type="ECO:0000256" key="1">
    <source>
        <dbReference type="ARBA" id="ARBA00009809"/>
    </source>
</evidence>
<dbReference type="OrthoDB" id="9813184at2"/>